<comment type="caution">
    <text evidence="2">The sequence shown here is derived from an EMBL/GenBank/DDBJ whole genome shotgun (WGS) entry which is preliminary data.</text>
</comment>
<keyword evidence="1" id="KW-0732">Signal</keyword>
<dbReference type="Gene3D" id="1.25.40.10">
    <property type="entry name" value="Tetratricopeptide repeat domain"/>
    <property type="match status" value="1"/>
</dbReference>
<evidence type="ECO:0000313" key="2">
    <source>
        <dbReference type="EMBL" id="OQW52338.1"/>
    </source>
</evidence>
<gene>
    <name evidence="2" type="ORF">A4S15_08150</name>
</gene>
<dbReference type="STRING" id="1827387.A4S15_08150"/>
<evidence type="ECO:0000313" key="3">
    <source>
        <dbReference type="Proteomes" id="UP000192872"/>
    </source>
</evidence>
<accession>A0A1W9HY41</accession>
<organism evidence="2 3">
    <name type="scientific">Candidatus Raskinella chloraquaticus</name>
    <dbReference type="NCBI Taxonomy" id="1951219"/>
    <lineage>
        <taxon>Bacteria</taxon>
        <taxon>Pseudomonadati</taxon>
        <taxon>Pseudomonadota</taxon>
        <taxon>Alphaproteobacteria</taxon>
        <taxon>Hyphomicrobiales</taxon>
        <taxon>Phreatobacteraceae</taxon>
        <taxon>Candidatus Raskinella</taxon>
    </lineage>
</organism>
<protein>
    <submittedName>
        <fullName evidence="2">Uncharacterized protein</fullName>
    </submittedName>
</protein>
<sequence>MVIANFRQGGGRRRFGHRNWLVAGLCAVVATISSAQAQTATAPPSREQYEQLFLITLKNPSDLDASFRFAQVAAALDEDEAAIGALERLLFYNPKLSRVRLELGVLYYKLKAYGQARVYFTSAVEGEGVPEEVRARAQAFIQEIDRRDNPSQFSGYFQSGARYQSNVNAGPSSLNVRALGFDAVLNQQFGRRNDWNSFFLGGVRHVQTIENGRGDTLETTVSGYISRQNRNPEFDIGLVEITSGPRINVAPDVFPGVTVRPYGLVNVTSLGRTGYQTATGYGAAITIPTPWVSFEAVGDSRRRAFENSNKFPVAGEQTGVLSTGSLSALVPVVDGLRVFGRIAYADNATNSLFAYNAFVQQSYDIGIQWEFRAPFIDAPLRWTLTPTVGQIWTRYGLPNQLIDPATNRRDREFRVGLSLDAPLTENLGFAAQVLLQNNASTLPNFRYHNWTVVVGPTLRF</sequence>
<feature type="chain" id="PRO_5012619626" evidence="1">
    <location>
        <begin position="38"/>
        <end position="460"/>
    </location>
</feature>
<evidence type="ECO:0000256" key="1">
    <source>
        <dbReference type="SAM" id="SignalP"/>
    </source>
</evidence>
<proteinExistence type="predicted"/>
<dbReference type="Proteomes" id="UP000192872">
    <property type="component" value="Unassembled WGS sequence"/>
</dbReference>
<dbReference type="EMBL" id="LWDL01000013">
    <property type="protein sequence ID" value="OQW52338.1"/>
    <property type="molecule type" value="Genomic_DNA"/>
</dbReference>
<feature type="signal peptide" evidence="1">
    <location>
        <begin position="1"/>
        <end position="37"/>
    </location>
</feature>
<dbReference type="SUPFAM" id="SSF48452">
    <property type="entry name" value="TPR-like"/>
    <property type="match status" value="1"/>
</dbReference>
<name>A0A1W9HY41_9HYPH</name>
<dbReference type="AlphaFoldDB" id="A0A1W9HY41"/>
<dbReference type="InterPro" id="IPR011990">
    <property type="entry name" value="TPR-like_helical_dom_sf"/>
</dbReference>
<reference evidence="2 3" key="1">
    <citation type="journal article" date="2017" name="Water Res.">
        <title>Comammox in drinking water systems.</title>
        <authorList>
            <person name="Wang Y."/>
            <person name="Ma L."/>
            <person name="Mao Y."/>
            <person name="Jiang X."/>
            <person name="Xia Y."/>
            <person name="Yu K."/>
            <person name="Li B."/>
            <person name="Zhang T."/>
        </authorList>
    </citation>
    <scope>NUCLEOTIDE SEQUENCE [LARGE SCALE GENOMIC DNA]</scope>
    <source>
        <strain evidence="2">SG_bin8</strain>
    </source>
</reference>
<dbReference type="RefSeq" id="WP_376802303.1">
    <property type="nucleotide sequence ID" value="NZ_DBNB01000034.1"/>
</dbReference>